<evidence type="ECO:0000259" key="1">
    <source>
        <dbReference type="PROSITE" id="PS50842"/>
    </source>
</evidence>
<dbReference type="PANTHER" id="PTHR47295:SF2">
    <property type="entry name" value="EG45-LIKE DOMAIN CONTAINING PROTEIN 1-RELATED"/>
    <property type="match status" value="1"/>
</dbReference>
<dbReference type="InterPro" id="IPR007112">
    <property type="entry name" value="Expansin/allergen_DPBB_dom"/>
</dbReference>
<proteinExistence type="predicted"/>
<gene>
    <name evidence="2" type="ORF">C2845_PM05G29250</name>
</gene>
<dbReference type="InterPro" id="IPR009009">
    <property type="entry name" value="RlpA-like_DPBB"/>
</dbReference>
<dbReference type="STRING" id="4540.A0A3L6T2X4"/>
<name>A0A3L6T2X4_PANMI</name>
<dbReference type="AlphaFoldDB" id="A0A3L6T2X4"/>
<dbReference type="Proteomes" id="UP000275267">
    <property type="component" value="Unassembled WGS sequence"/>
</dbReference>
<accession>A0A3L6T2X4</accession>
<dbReference type="OrthoDB" id="587249at2759"/>
<dbReference type="InterPro" id="IPR044206">
    <property type="entry name" value="EGC1/2"/>
</dbReference>
<sequence>MAMAMGCLNLDGCSATRNGLICHSSIWRRQAFYTEYTPSACYGNKNMGNMVAAASDYSFWNNGAVCGRCYHAQRTAGPATPCTGNSVVVKIVDECASSNGCQSTIDLSKQAFAKIADLDGGEVKGLPIGHTGAASGAYFWKTR</sequence>
<evidence type="ECO:0000313" key="2">
    <source>
        <dbReference type="EMBL" id="RLN30336.1"/>
    </source>
</evidence>
<dbReference type="EMBL" id="PQIB02000003">
    <property type="protein sequence ID" value="RLN30336.1"/>
    <property type="molecule type" value="Genomic_DNA"/>
</dbReference>
<organism evidence="2 3">
    <name type="scientific">Panicum miliaceum</name>
    <name type="common">Proso millet</name>
    <name type="synonym">Broomcorn millet</name>
    <dbReference type="NCBI Taxonomy" id="4540"/>
    <lineage>
        <taxon>Eukaryota</taxon>
        <taxon>Viridiplantae</taxon>
        <taxon>Streptophyta</taxon>
        <taxon>Embryophyta</taxon>
        <taxon>Tracheophyta</taxon>
        <taxon>Spermatophyta</taxon>
        <taxon>Magnoliopsida</taxon>
        <taxon>Liliopsida</taxon>
        <taxon>Poales</taxon>
        <taxon>Poaceae</taxon>
        <taxon>PACMAD clade</taxon>
        <taxon>Panicoideae</taxon>
        <taxon>Panicodae</taxon>
        <taxon>Paniceae</taxon>
        <taxon>Panicinae</taxon>
        <taxon>Panicum</taxon>
        <taxon>Panicum sect. Panicum</taxon>
    </lineage>
</organism>
<dbReference type="PROSITE" id="PS50842">
    <property type="entry name" value="EXPANSIN_EG45"/>
    <property type="match status" value="1"/>
</dbReference>
<dbReference type="Gene3D" id="2.40.40.10">
    <property type="entry name" value="RlpA-like domain"/>
    <property type="match status" value="1"/>
</dbReference>
<dbReference type="Pfam" id="PF03330">
    <property type="entry name" value="DPBB_1"/>
    <property type="match status" value="1"/>
</dbReference>
<dbReference type="InterPro" id="IPR036908">
    <property type="entry name" value="RlpA-like_sf"/>
</dbReference>
<evidence type="ECO:0000313" key="3">
    <source>
        <dbReference type="Proteomes" id="UP000275267"/>
    </source>
</evidence>
<dbReference type="SUPFAM" id="SSF50685">
    <property type="entry name" value="Barwin-like endoglucanases"/>
    <property type="match status" value="1"/>
</dbReference>
<keyword evidence="3" id="KW-1185">Reference proteome</keyword>
<dbReference type="GO" id="GO:0009627">
    <property type="term" value="P:systemic acquired resistance"/>
    <property type="evidence" value="ECO:0007669"/>
    <property type="project" value="InterPro"/>
</dbReference>
<protein>
    <submittedName>
        <fullName evidence="2">Blight-associated protein p12</fullName>
    </submittedName>
</protein>
<dbReference type="CDD" id="cd22269">
    <property type="entry name" value="DPBB_EG45-like"/>
    <property type="match status" value="1"/>
</dbReference>
<dbReference type="GO" id="GO:0048046">
    <property type="term" value="C:apoplast"/>
    <property type="evidence" value="ECO:0007669"/>
    <property type="project" value="InterPro"/>
</dbReference>
<reference evidence="3" key="1">
    <citation type="journal article" date="2019" name="Nat. Commun.">
        <title>The genome of broomcorn millet.</title>
        <authorList>
            <person name="Zou C."/>
            <person name="Miki D."/>
            <person name="Li D."/>
            <person name="Tang Q."/>
            <person name="Xiao L."/>
            <person name="Rajput S."/>
            <person name="Deng P."/>
            <person name="Jia W."/>
            <person name="Huang R."/>
            <person name="Zhang M."/>
            <person name="Sun Y."/>
            <person name="Hu J."/>
            <person name="Fu X."/>
            <person name="Schnable P.S."/>
            <person name="Li F."/>
            <person name="Zhang H."/>
            <person name="Feng B."/>
            <person name="Zhu X."/>
            <person name="Liu R."/>
            <person name="Schnable J.C."/>
            <person name="Zhu J.-K."/>
            <person name="Zhang H."/>
        </authorList>
    </citation>
    <scope>NUCLEOTIDE SEQUENCE [LARGE SCALE GENOMIC DNA]</scope>
</reference>
<dbReference type="PANTHER" id="PTHR47295">
    <property type="entry name" value="EG45-LIKE DOMAIN CONTAINING PROTEIN 1-RELATED"/>
    <property type="match status" value="1"/>
</dbReference>
<feature type="domain" description="Expansin-like EG45" evidence="1">
    <location>
        <begin position="19"/>
        <end position="138"/>
    </location>
</feature>
<comment type="caution">
    <text evidence="2">The sequence shown here is derived from an EMBL/GenBank/DDBJ whole genome shotgun (WGS) entry which is preliminary data.</text>
</comment>